<feature type="compositionally biased region" description="Low complexity" evidence="2">
    <location>
        <begin position="85"/>
        <end position="102"/>
    </location>
</feature>
<feature type="region of interest" description="Disordered" evidence="2">
    <location>
        <begin position="1"/>
        <end position="26"/>
    </location>
</feature>
<proteinExistence type="predicted"/>
<reference evidence="3 4" key="1">
    <citation type="journal article" date="2011" name="Proc. Natl. Acad. Sci. U.S.A.">
        <title>Niche of harmful alga Aureococcus anophagefferens revealed through ecogenomics.</title>
        <authorList>
            <person name="Gobler C.J."/>
            <person name="Berry D.L."/>
            <person name="Dyhrman S.T."/>
            <person name="Wilhelm S.W."/>
            <person name="Salamov A."/>
            <person name="Lobanov A.V."/>
            <person name="Zhang Y."/>
            <person name="Collier J.L."/>
            <person name="Wurch L.L."/>
            <person name="Kustka A.B."/>
            <person name="Dill B.D."/>
            <person name="Shah M."/>
            <person name="VerBerkmoes N.C."/>
            <person name="Kuo A."/>
            <person name="Terry A."/>
            <person name="Pangilinan J."/>
            <person name="Lindquist E.A."/>
            <person name="Lucas S."/>
            <person name="Paulsen I.T."/>
            <person name="Hattenrath-Lehmann T.K."/>
            <person name="Talmage S.C."/>
            <person name="Walker E.A."/>
            <person name="Koch F."/>
            <person name="Burson A.M."/>
            <person name="Marcoval M.A."/>
            <person name="Tang Y.Z."/>
            <person name="Lecleir G.R."/>
            <person name="Coyne K.J."/>
            <person name="Berg G.M."/>
            <person name="Bertrand E.M."/>
            <person name="Saito M.A."/>
            <person name="Gladyshev V.N."/>
            <person name="Grigoriev I.V."/>
        </authorList>
    </citation>
    <scope>NUCLEOTIDE SEQUENCE [LARGE SCALE GENOMIC DNA]</scope>
    <source>
        <strain evidence="4">CCMP 1984</strain>
    </source>
</reference>
<dbReference type="KEGG" id="aaf:AURANDRAFT_66684"/>
<feature type="compositionally biased region" description="Low complexity" evidence="2">
    <location>
        <begin position="417"/>
        <end position="429"/>
    </location>
</feature>
<dbReference type="Proteomes" id="UP000002729">
    <property type="component" value="Unassembled WGS sequence"/>
</dbReference>
<feature type="compositionally biased region" description="Low complexity" evidence="2">
    <location>
        <begin position="445"/>
        <end position="457"/>
    </location>
</feature>
<sequence length="559" mass="60046">MADTDPDEHRRARHRVSRERRLREEREARDVVDAAKRARFLVCAAKTAPVITTSLRDVLRQRKSLLKGADVPVFRDAAQSWADYAAADADESSGSTRLSSFSTPLTRSATSYGGRRSGGASSRVVVVPGSGAVVAEPGAPPREPDGDDADPRGDDRDDDDDDGAPRSARRSRAGVGKARERSMVGGYRTVKEMRDAGEKKSAVDARQTMVHEAIEDHATVAQRRAVAERLYNKKKAREQRATTMLVKEKRHESAARELAALKDRQAAARAEHKKVKLRQQYVAARYKGAASVEAKAQMLRALSAHMAHQKKRKDARERSREPEIVEKVIKNRDGMGYRKQSVVAGAADGAALPGIADVAPPTLRRTSVVLPDPPASGDGGDRSRRRARRRSEVPREVAELTGARPPAEPDLSLSVDSPGPGSPDARAAPRPSPARARHSMRRGASDAPSPRRASAQTPPGPRPSSPAARPAPTEPTEPPCSSTSEVSVTLPQAYAESPPPTPPTPMPQIKRRQAMLMASTSQGSQEPTVAEEAADDASLNFSQSLDDAASIATGESLAG</sequence>
<dbReference type="OrthoDB" id="10687381at2759"/>
<protein>
    <submittedName>
        <fullName evidence="3">Uncharacterized protein</fullName>
    </submittedName>
</protein>
<evidence type="ECO:0000256" key="1">
    <source>
        <dbReference type="SAM" id="Coils"/>
    </source>
</evidence>
<dbReference type="OMA" id="RECELWN"/>
<gene>
    <name evidence="3" type="ORF">AURANDRAFT_66684</name>
</gene>
<keyword evidence="1" id="KW-0175">Coiled coil</keyword>
<accession>F0YIF1</accession>
<dbReference type="RefSeq" id="XP_009040257.1">
    <property type="nucleotide sequence ID" value="XM_009042009.1"/>
</dbReference>
<name>F0YIF1_AURAN</name>
<feature type="compositionally biased region" description="Low complexity" evidence="2">
    <location>
        <begin position="118"/>
        <end position="137"/>
    </location>
</feature>
<organism evidence="4">
    <name type="scientific">Aureococcus anophagefferens</name>
    <name type="common">Harmful bloom alga</name>
    <dbReference type="NCBI Taxonomy" id="44056"/>
    <lineage>
        <taxon>Eukaryota</taxon>
        <taxon>Sar</taxon>
        <taxon>Stramenopiles</taxon>
        <taxon>Ochrophyta</taxon>
        <taxon>Pelagophyceae</taxon>
        <taxon>Pelagomonadales</taxon>
        <taxon>Pelagomonadaceae</taxon>
        <taxon>Aureococcus</taxon>
    </lineage>
</organism>
<keyword evidence="4" id="KW-1185">Reference proteome</keyword>
<evidence type="ECO:0000313" key="4">
    <source>
        <dbReference type="Proteomes" id="UP000002729"/>
    </source>
</evidence>
<evidence type="ECO:0000256" key="2">
    <source>
        <dbReference type="SAM" id="MobiDB-lite"/>
    </source>
</evidence>
<dbReference type="InParanoid" id="F0YIF1"/>
<dbReference type="GeneID" id="20225901"/>
<evidence type="ECO:0000313" key="3">
    <source>
        <dbReference type="EMBL" id="EGB05131.1"/>
    </source>
</evidence>
<feature type="region of interest" description="Disordered" evidence="2">
    <location>
        <begin position="350"/>
        <end position="559"/>
    </location>
</feature>
<feature type="compositionally biased region" description="Basic and acidic residues" evidence="2">
    <location>
        <begin position="189"/>
        <end position="203"/>
    </location>
</feature>
<feature type="coiled-coil region" evidence="1">
    <location>
        <begin position="244"/>
        <end position="278"/>
    </location>
</feature>
<dbReference type="EMBL" id="GL833144">
    <property type="protein sequence ID" value="EGB05131.1"/>
    <property type="molecule type" value="Genomic_DNA"/>
</dbReference>
<feature type="region of interest" description="Disordered" evidence="2">
    <location>
        <begin position="85"/>
        <end position="204"/>
    </location>
</feature>
<feature type="compositionally biased region" description="Pro residues" evidence="2">
    <location>
        <begin position="497"/>
        <end position="506"/>
    </location>
</feature>
<feature type="compositionally biased region" description="Low complexity" evidence="2">
    <location>
        <begin position="479"/>
        <end position="489"/>
    </location>
</feature>
<feature type="compositionally biased region" description="Polar residues" evidence="2">
    <location>
        <begin position="518"/>
        <end position="527"/>
    </location>
</feature>
<dbReference type="AlphaFoldDB" id="F0YIF1"/>